<gene>
    <name evidence="2" type="primary">ORF22739</name>
</gene>
<feature type="non-terminal residue" evidence="2">
    <location>
        <position position="95"/>
    </location>
</feature>
<evidence type="ECO:0000313" key="2">
    <source>
        <dbReference type="EMBL" id="CEK54417.1"/>
    </source>
</evidence>
<accession>A0A0B6YDU7</accession>
<protein>
    <submittedName>
        <fullName evidence="2">Uncharacterized protein</fullName>
    </submittedName>
</protein>
<name>A0A0B6YDU7_9EUPU</name>
<proteinExistence type="predicted"/>
<feature type="compositionally biased region" description="Polar residues" evidence="1">
    <location>
        <begin position="76"/>
        <end position="95"/>
    </location>
</feature>
<feature type="non-terminal residue" evidence="2">
    <location>
        <position position="1"/>
    </location>
</feature>
<dbReference type="AlphaFoldDB" id="A0A0B6YDU7"/>
<evidence type="ECO:0000256" key="1">
    <source>
        <dbReference type="SAM" id="MobiDB-lite"/>
    </source>
</evidence>
<reference evidence="2" key="1">
    <citation type="submission" date="2014-12" db="EMBL/GenBank/DDBJ databases">
        <title>Insight into the proteome of Arion vulgaris.</title>
        <authorList>
            <person name="Aradska J."/>
            <person name="Bulat T."/>
            <person name="Smidak R."/>
            <person name="Sarate P."/>
            <person name="Gangsoo J."/>
            <person name="Sialana F."/>
            <person name="Bilban M."/>
            <person name="Lubec G."/>
        </authorList>
    </citation>
    <scope>NUCLEOTIDE SEQUENCE</scope>
    <source>
        <tissue evidence="2">Skin</tissue>
    </source>
</reference>
<feature type="compositionally biased region" description="Basic and acidic residues" evidence="1">
    <location>
        <begin position="1"/>
        <end position="18"/>
    </location>
</feature>
<organism evidence="2">
    <name type="scientific">Arion vulgaris</name>
    <dbReference type="NCBI Taxonomy" id="1028688"/>
    <lineage>
        <taxon>Eukaryota</taxon>
        <taxon>Metazoa</taxon>
        <taxon>Spiralia</taxon>
        <taxon>Lophotrochozoa</taxon>
        <taxon>Mollusca</taxon>
        <taxon>Gastropoda</taxon>
        <taxon>Heterobranchia</taxon>
        <taxon>Euthyneura</taxon>
        <taxon>Panpulmonata</taxon>
        <taxon>Eupulmonata</taxon>
        <taxon>Stylommatophora</taxon>
        <taxon>Helicina</taxon>
        <taxon>Arionoidea</taxon>
        <taxon>Arionidae</taxon>
        <taxon>Arion</taxon>
    </lineage>
</organism>
<feature type="region of interest" description="Disordered" evidence="1">
    <location>
        <begin position="1"/>
        <end position="95"/>
    </location>
</feature>
<feature type="compositionally biased region" description="Polar residues" evidence="1">
    <location>
        <begin position="21"/>
        <end position="39"/>
    </location>
</feature>
<sequence>NNSHVDIPKEQKVKDVKKNIASHSSVSPAENKKQAPNRTTDVDLKGSKTSSSKRPRTDSNEQQPSKKKMKAEHDAQSNASVSRNGQQDKSVSSKN</sequence>
<dbReference type="EMBL" id="HACG01007552">
    <property type="protein sequence ID" value="CEK54417.1"/>
    <property type="molecule type" value="Transcribed_RNA"/>
</dbReference>